<gene>
    <name evidence="1" type="ORF">MACH08_19780</name>
</gene>
<evidence type="ECO:0000313" key="1">
    <source>
        <dbReference type="EMBL" id="GLO66194.1"/>
    </source>
</evidence>
<dbReference type="Proteomes" id="UP001275436">
    <property type="component" value="Unassembled WGS sequence"/>
</dbReference>
<dbReference type="RefSeq" id="WP_317958075.1">
    <property type="nucleotide sequence ID" value="NZ_BSKO01000001.1"/>
</dbReference>
<comment type="caution">
    <text evidence="1">The sequence shown here is derived from an EMBL/GenBank/DDBJ whole genome shotgun (WGS) entry which is preliminary data.</text>
</comment>
<sequence length="68" mass="6997">MKRLIALGVIAVVLVSGITVMSGNKPPITIGTVGDDVVLVTSGKKPPITLNPNSVDTYSGNKPPITLQ</sequence>
<evidence type="ECO:0000313" key="2">
    <source>
        <dbReference type="Proteomes" id="UP001275436"/>
    </source>
</evidence>
<keyword evidence="2" id="KW-1185">Reference proteome</keyword>
<organism evidence="1 2">
    <name type="scientific">Oceanobacillus kimchii</name>
    <dbReference type="NCBI Taxonomy" id="746691"/>
    <lineage>
        <taxon>Bacteria</taxon>
        <taxon>Bacillati</taxon>
        <taxon>Bacillota</taxon>
        <taxon>Bacilli</taxon>
        <taxon>Bacillales</taxon>
        <taxon>Bacillaceae</taxon>
        <taxon>Oceanobacillus</taxon>
    </lineage>
</organism>
<proteinExistence type="predicted"/>
<accession>A0ABQ5TKH7</accession>
<evidence type="ECO:0008006" key="3">
    <source>
        <dbReference type="Google" id="ProtNLM"/>
    </source>
</evidence>
<protein>
    <recommendedName>
        <fullName evidence="3">Phr family secreted Rap phosphatase inhibitor</fullName>
    </recommendedName>
</protein>
<name>A0ABQ5TKH7_9BACI</name>
<dbReference type="EMBL" id="BSKO01000001">
    <property type="protein sequence ID" value="GLO66194.1"/>
    <property type="molecule type" value="Genomic_DNA"/>
</dbReference>
<reference evidence="1 2" key="1">
    <citation type="submission" date="2023-02" db="EMBL/GenBank/DDBJ databases">
        <title>Oceanobacillus kimchii IFOP_LL358 isolated form Alexandrium catenella lab strain.</title>
        <authorList>
            <person name="Gajardo G."/>
            <person name="Ueki S."/>
            <person name="Maruyama F."/>
        </authorList>
    </citation>
    <scope>NUCLEOTIDE SEQUENCE [LARGE SCALE GENOMIC DNA]</scope>
    <source>
        <strain evidence="1 2">IFOP_LL358</strain>
    </source>
</reference>